<keyword evidence="1" id="KW-0472">Membrane</keyword>
<comment type="caution">
    <text evidence="2">The sequence shown here is derived from an EMBL/GenBank/DDBJ whole genome shotgun (WGS) entry which is preliminary data.</text>
</comment>
<feature type="transmembrane region" description="Helical" evidence="1">
    <location>
        <begin position="87"/>
        <end position="105"/>
    </location>
</feature>
<dbReference type="Proteomes" id="UP000557307">
    <property type="component" value="Unassembled WGS sequence"/>
</dbReference>
<feature type="transmembrane region" description="Helical" evidence="1">
    <location>
        <begin position="138"/>
        <end position="157"/>
    </location>
</feature>
<sequence>MNTRLANFLSVAFHPLLLPTYLFGVLFWLVPDLLGVSSLALSAQGSLLLLLFLNTFAAPALLIYYFYRLGFVQSLRLETLRDRQIPYVITVLIYVLSTYLFGWRFQPISELAPQIAIVLGSITFAMAVVAVVSLRWKISAHATGIGGCVGAISGLFVRYGDFHLFYLLVGSVLLTGWLLSARLHLNAHTPGQIGAGLLLGLLVSVETVFVFF</sequence>
<evidence type="ECO:0000256" key="1">
    <source>
        <dbReference type="SAM" id="Phobius"/>
    </source>
</evidence>
<name>A0A840TYQ5_9BACT</name>
<proteinExistence type="predicted"/>
<dbReference type="AlphaFoldDB" id="A0A840TYQ5"/>
<feature type="transmembrane region" description="Helical" evidence="1">
    <location>
        <begin position="163"/>
        <end position="181"/>
    </location>
</feature>
<keyword evidence="1" id="KW-0812">Transmembrane</keyword>
<dbReference type="RefSeq" id="WP_184174958.1">
    <property type="nucleotide sequence ID" value="NZ_JACHGF010000004.1"/>
</dbReference>
<evidence type="ECO:0000313" key="2">
    <source>
        <dbReference type="EMBL" id="MBB5285020.1"/>
    </source>
</evidence>
<evidence type="ECO:0000313" key="3">
    <source>
        <dbReference type="Proteomes" id="UP000557307"/>
    </source>
</evidence>
<organism evidence="2 3">
    <name type="scientific">Rhabdobacter roseus</name>
    <dbReference type="NCBI Taxonomy" id="1655419"/>
    <lineage>
        <taxon>Bacteria</taxon>
        <taxon>Pseudomonadati</taxon>
        <taxon>Bacteroidota</taxon>
        <taxon>Cytophagia</taxon>
        <taxon>Cytophagales</taxon>
        <taxon>Cytophagaceae</taxon>
        <taxon>Rhabdobacter</taxon>
    </lineage>
</organism>
<feature type="transmembrane region" description="Helical" evidence="1">
    <location>
        <begin position="12"/>
        <end position="31"/>
    </location>
</feature>
<evidence type="ECO:0008006" key="4">
    <source>
        <dbReference type="Google" id="ProtNLM"/>
    </source>
</evidence>
<accession>A0A840TYQ5</accession>
<dbReference type="EMBL" id="JACHGF010000004">
    <property type="protein sequence ID" value="MBB5285020.1"/>
    <property type="molecule type" value="Genomic_DNA"/>
</dbReference>
<feature type="transmembrane region" description="Helical" evidence="1">
    <location>
        <begin position="43"/>
        <end position="67"/>
    </location>
</feature>
<feature type="transmembrane region" description="Helical" evidence="1">
    <location>
        <begin position="193"/>
        <end position="211"/>
    </location>
</feature>
<feature type="transmembrane region" description="Helical" evidence="1">
    <location>
        <begin position="111"/>
        <end position="131"/>
    </location>
</feature>
<reference evidence="2 3" key="1">
    <citation type="submission" date="2020-08" db="EMBL/GenBank/DDBJ databases">
        <title>Genomic Encyclopedia of Type Strains, Phase IV (KMG-IV): sequencing the most valuable type-strain genomes for metagenomic binning, comparative biology and taxonomic classification.</title>
        <authorList>
            <person name="Goeker M."/>
        </authorList>
    </citation>
    <scope>NUCLEOTIDE SEQUENCE [LARGE SCALE GENOMIC DNA]</scope>
    <source>
        <strain evidence="2 3">DSM 105074</strain>
    </source>
</reference>
<keyword evidence="1" id="KW-1133">Transmembrane helix</keyword>
<gene>
    <name evidence="2" type="ORF">HNQ92_003168</name>
</gene>
<protein>
    <recommendedName>
        <fullName evidence="4">Phosphatase PAP2 family protein</fullName>
    </recommendedName>
</protein>
<keyword evidence="3" id="KW-1185">Reference proteome</keyword>